<keyword evidence="3" id="KW-1185">Reference proteome</keyword>
<reference evidence="2 3" key="1">
    <citation type="submission" date="2020-09" db="EMBL/GenBank/DDBJ databases">
        <title>Methylomonas albis sp. nov. and Methylomonas fluvii sp. nov.: Two cold-adapted methanotrophs from the River Elbe and an amended description of Methylovulum psychrotolerans strain Eb1.</title>
        <authorList>
            <person name="Bussmann I.K."/>
            <person name="Klings K.-W."/>
            <person name="Warnstedt J."/>
            <person name="Hoppert M."/>
            <person name="Saborowski A."/>
            <person name="Horn F."/>
            <person name="Liebner S."/>
        </authorList>
    </citation>
    <scope>NUCLEOTIDE SEQUENCE [LARGE SCALE GENOMIC DNA]</scope>
    <source>
        <strain evidence="2 3">EbA</strain>
    </source>
</reference>
<evidence type="ECO:0000256" key="1">
    <source>
        <dbReference type="SAM" id="SignalP"/>
    </source>
</evidence>
<comment type="caution">
    <text evidence="2">The sequence shown here is derived from an EMBL/GenBank/DDBJ whole genome shotgun (WGS) entry which is preliminary data.</text>
</comment>
<feature type="signal peptide" evidence="1">
    <location>
        <begin position="1"/>
        <end position="19"/>
    </location>
</feature>
<dbReference type="Proteomes" id="UP000652176">
    <property type="component" value="Unassembled WGS sequence"/>
</dbReference>
<protein>
    <submittedName>
        <fullName evidence="2">Uncharacterized protein</fullName>
    </submittedName>
</protein>
<feature type="chain" id="PRO_5046855981" evidence="1">
    <location>
        <begin position="20"/>
        <end position="87"/>
    </location>
</feature>
<gene>
    <name evidence="2" type="ORF">IE877_05745</name>
</gene>
<dbReference type="EMBL" id="JACXSS010000001">
    <property type="protein sequence ID" value="MBD9355384.1"/>
    <property type="molecule type" value="Genomic_DNA"/>
</dbReference>
<dbReference type="RefSeq" id="WP_192373759.1">
    <property type="nucleotide sequence ID" value="NZ_CAJHIV010000001.1"/>
</dbReference>
<accession>A0ABR9CWX4</accession>
<proteinExistence type="predicted"/>
<organism evidence="2 3">
    <name type="scientific">Methylomonas albis</name>
    <dbReference type="NCBI Taxonomy" id="1854563"/>
    <lineage>
        <taxon>Bacteria</taxon>
        <taxon>Pseudomonadati</taxon>
        <taxon>Pseudomonadota</taxon>
        <taxon>Gammaproteobacteria</taxon>
        <taxon>Methylococcales</taxon>
        <taxon>Methylococcaceae</taxon>
        <taxon>Methylomonas</taxon>
    </lineage>
</organism>
<name>A0ABR9CWX4_9GAMM</name>
<evidence type="ECO:0000313" key="3">
    <source>
        <dbReference type="Proteomes" id="UP000652176"/>
    </source>
</evidence>
<evidence type="ECO:0000313" key="2">
    <source>
        <dbReference type="EMBL" id="MBD9355384.1"/>
    </source>
</evidence>
<keyword evidence="1" id="KW-0732">Signal</keyword>
<sequence length="87" mass="9726">MRKLIFGTLLAAITPLSHATPPEARSLLLEQISIEHIDLQGQLRTWKLNKVCIDQQAYLLLMKGLTEPVSISPSFKDGKPEQCRVAD</sequence>